<sequence length="155" mass="16077">MIGAVLGVASGVLVAALLDALKDAVMPNEASWWLSLGALLAGAAAGYTVDRGVGRWIDAPYGSGTAVVDTVSDVDQHFDPRGRGVMSASQMKHRFRGWHVALTEINTWLAADRVPPLLVVTGDPGSGGLAPSRTTRRPSCGPWPRSRVGGSTGSS</sequence>
<evidence type="ECO:0000313" key="4">
    <source>
        <dbReference type="Proteomes" id="UP001501094"/>
    </source>
</evidence>
<keyword evidence="2" id="KW-1133">Transmembrane helix</keyword>
<protein>
    <submittedName>
        <fullName evidence="3">Uncharacterized protein</fullName>
    </submittedName>
</protein>
<evidence type="ECO:0000256" key="2">
    <source>
        <dbReference type="SAM" id="Phobius"/>
    </source>
</evidence>
<dbReference type="RefSeq" id="WP_344104368.1">
    <property type="nucleotide sequence ID" value="NZ_BAAANL010000006.1"/>
</dbReference>
<evidence type="ECO:0000313" key="3">
    <source>
        <dbReference type="EMBL" id="GAA1869237.1"/>
    </source>
</evidence>
<evidence type="ECO:0000256" key="1">
    <source>
        <dbReference type="SAM" id="MobiDB-lite"/>
    </source>
</evidence>
<dbReference type="EMBL" id="BAAANL010000006">
    <property type="protein sequence ID" value="GAA1869237.1"/>
    <property type="molecule type" value="Genomic_DNA"/>
</dbReference>
<accession>A0ABN2NIF0</accession>
<organism evidence="3 4">
    <name type="scientific">Myceligenerans crystallogenes</name>
    <dbReference type="NCBI Taxonomy" id="316335"/>
    <lineage>
        <taxon>Bacteria</taxon>
        <taxon>Bacillati</taxon>
        <taxon>Actinomycetota</taxon>
        <taxon>Actinomycetes</taxon>
        <taxon>Micrococcales</taxon>
        <taxon>Promicromonosporaceae</taxon>
        <taxon>Myceligenerans</taxon>
    </lineage>
</organism>
<dbReference type="Proteomes" id="UP001501094">
    <property type="component" value="Unassembled WGS sequence"/>
</dbReference>
<reference evidence="3 4" key="1">
    <citation type="journal article" date="2019" name="Int. J. Syst. Evol. Microbiol.">
        <title>The Global Catalogue of Microorganisms (GCM) 10K type strain sequencing project: providing services to taxonomists for standard genome sequencing and annotation.</title>
        <authorList>
            <consortium name="The Broad Institute Genomics Platform"/>
            <consortium name="The Broad Institute Genome Sequencing Center for Infectious Disease"/>
            <person name="Wu L."/>
            <person name="Ma J."/>
        </authorList>
    </citation>
    <scope>NUCLEOTIDE SEQUENCE [LARGE SCALE GENOMIC DNA]</scope>
    <source>
        <strain evidence="3 4">JCM 14326</strain>
    </source>
</reference>
<keyword evidence="4" id="KW-1185">Reference proteome</keyword>
<gene>
    <name evidence="3" type="ORF">GCM10009751_29980</name>
</gene>
<feature type="region of interest" description="Disordered" evidence="1">
    <location>
        <begin position="123"/>
        <end position="155"/>
    </location>
</feature>
<name>A0ABN2NIF0_9MICO</name>
<proteinExistence type="predicted"/>
<comment type="caution">
    <text evidence="3">The sequence shown here is derived from an EMBL/GenBank/DDBJ whole genome shotgun (WGS) entry which is preliminary data.</text>
</comment>
<keyword evidence="2" id="KW-0812">Transmembrane</keyword>
<feature type="transmembrane region" description="Helical" evidence="2">
    <location>
        <begin position="30"/>
        <end position="49"/>
    </location>
</feature>
<keyword evidence="2" id="KW-0472">Membrane</keyword>